<comment type="similarity">
    <text evidence="1">Belongs to the enoyl-CoA hydratase/isomerase family.</text>
</comment>
<name>A0A1G4WMX0_9MYCO</name>
<keyword evidence="4" id="KW-0812">Transmembrane</keyword>
<evidence type="ECO:0000313" key="5">
    <source>
        <dbReference type="EMBL" id="SCX25942.1"/>
    </source>
</evidence>
<feature type="transmembrane region" description="Helical" evidence="4">
    <location>
        <begin position="157"/>
        <end position="179"/>
    </location>
</feature>
<evidence type="ECO:0000256" key="4">
    <source>
        <dbReference type="SAM" id="Phobius"/>
    </source>
</evidence>
<keyword evidence="4" id="KW-1133">Transmembrane helix</keyword>
<dbReference type="NCBIfam" id="NF004858">
    <property type="entry name" value="PRK06213.1"/>
    <property type="match status" value="1"/>
</dbReference>
<dbReference type="SUPFAM" id="SSF52096">
    <property type="entry name" value="ClpP/crotonase"/>
    <property type="match status" value="1"/>
</dbReference>
<organism evidence="5 6">
    <name type="scientific">Mycolicibacterium fluoranthenivorans</name>
    <dbReference type="NCBI Taxonomy" id="258505"/>
    <lineage>
        <taxon>Bacteria</taxon>
        <taxon>Bacillati</taxon>
        <taxon>Actinomycetota</taxon>
        <taxon>Actinomycetes</taxon>
        <taxon>Mycobacteriales</taxon>
        <taxon>Mycobacteriaceae</taxon>
        <taxon>Mycolicibacterium</taxon>
    </lineage>
</organism>
<gene>
    <name evidence="5" type="ORF">SAMN02799620_03998</name>
</gene>
<keyword evidence="2" id="KW-0443">Lipid metabolism</keyword>
<keyword evidence="4" id="KW-0472">Membrane</keyword>
<evidence type="ECO:0000256" key="1">
    <source>
        <dbReference type="ARBA" id="ARBA00005254"/>
    </source>
</evidence>
<dbReference type="EMBL" id="FMUB01000008">
    <property type="protein sequence ID" value="SCX25942.1"/>
    <property type="molecule type" value="Genomic_DNA"/>
</dbReference>
<dbReference type="GO" id="GO:0016829">
    <property type="term" value="F:lyase activity"/>
    <property type="evidence" value="ECO:0007669"/>
    <property type="project" value="UniProtKB-KW"/>
</dbReference>
<accession>A0A1G4WMX0</accession>
<dbReference type="CDD" id="cd06558">
    <property type="entry name" value="crotonase-like"/>
    <property type="match status" value="1"/>
</dbReference>
<evidence type="ECO:0000256" key="3">
    <source>
        <dbReference type="ARBA" id="ARBA00023239"/>
    </source>
</evidence>
<keyword evidence="3" id="KW-0456">Lyase</keyword>
<sequence>MTSPVSYSVNESVATIALDDGKVNALSPDMLAAINAALDQAESDIAAGTVKAVVLAGNSRVLSAGFELSVFASGDPAAGLGMLTAGFELSVRVLSFPAPIVIAATGHAIAMGSFLLLSGDHRVGSAKGRCQANEVAIGMTLPIAAIEIMRMRLTRAAFFRAVSVAATFTGDAAIAGGWLDEIVERDDVLARAQAVAAEYAATLHLKAHVASKLKARASAIEAIRAGIDGLAEEFALTTK</sequence>
<dbReference type="Proteomes" id="UP000199707">
    <property type="component" value="Unassembled WGS sequence"/>
</dbReference>
<dbReference type="RefSeq" id="WP_090360076.1">
    <property type="nucleotide sequence ID" value="NZ_FMUB01000008.1"/>
</dbReference>
<dbReference type="PANTHER" id="PTHR11941">
    <property type="entry name" value="ENOYL-COA HYDRATASE-RELATED"/>
    <property type="match status" value="1"/>
</dbReference>
<dbReference type="STRING" id="1502745.SAMN02799620_03998"/>
<protein>
    <submittedName>
        <fullName evidence="5">Enoyl-CoA hydratase</fullName>
    </submittedName>
</protein>
<evidence type="ECO:0000313" key="6">
    <source>
        <dbReference type="Proteomes" id="UP000199707"/>
    </source>
</evidence>
<dbReference type="AlphaFoldDB" id="A0A1G4WMX0"/>
<dbReference type="Gene3D" id="3.90.226.10">
    <property type="entry name" value="2-enoyl-CoA Hydratase, Chain A, domain 1"/>
    <property type="match status" value="1"/>
</dbReference>
<evidence type="ECO:0000256" key="2">
    <source>
        <dbReference type="ARBA" id="ARBA00023098"/>
    </source>
</evidence>
<dbReference type="PANTHER" id="PTHR11941:SF169">
    <property type="entry name" value="(7AS)-7A-METHYL-1,5-DIOXO-2,3,5,6,7,7A-HEXAHYDRO-1H-INDENE-CARBOXYL-COA HYDROLASE"/>
    <property type="match status" value="1"/>
</dbReference>
<proteinExistence type="inferred from homology"/>
<dbReference type="Pfam" id="PF00378">
    <property type="entry name" value="ECH_1"/>
    <property type="match status" value="1"/>
</dbReference>
<dbReference type="InterPro" id="IPR001753">
    <property type="entry name" value="Enoyl-CoA_hydra/iso"/>
</dbReference>
<feature type="transmembrane region" description="Helical" evidence="4">
    <location>
        <begin position="96"/>
        <end position="117"/>
    </location>
</feature>
<reference evidence="6" key="1">
    <citation type="submission" date="2016-10" db="EMBL/GenBank/DDBJ databases">
        <authorList>
            <person name="Varghese N."/>
            <person name="Submissions S."/>
        </authorList>
    </citation>
    <scope>NUCLEOTIDE SEQUENCE [LARGE SCALE GENOMIC DNA]</scope>
    <source>
        <strain evidence="6">UNC267MFSha1.1M11</strain>
    </source>
</reference>
<dbReference type="InterPro" id="IPR029045">
    <property type="entry name" value="ClpP/crotonase-like_dom_sf"/>
</dbReference>
<dbReference type="GO" id="GO:0006635">
    <property type="term" value="P:fatty acid beta-oxidation"/>
    <property type="evidence" value="ECO:0007669"/>
    <property type="project" value="TreeGrafter"/>
</dbReference>